<reference evidence="4 5" key="1">
    <citation type="submission" date="2016-02" db="EMBL/GenBank/DDBJ databases">
        <title>Genome sequence of Marichromatium gracile YL-28, a purple sulfur bacterium.</title>
        <authorList>
            <person name="Zhao C."/>
            <person name="Hong X."/>
            <person name="Chen S."/>
            <person name="Yang S."/>
        </authorList>
    </citation>
    <scope>NUCLEOTIDE SEQUENCE [LARGE SCALE GENOMIC DNA]</scope>
    <source>
        <strain evidence="4 5">YL28</strain>
    </source>
</reference>
<evidence type="ECO:0000313" key="5">
    <source>
        <dbReference type="Proteomes" id="UP000075766"/>
    </source>
</evidence>
<dbReference type="EMBL" id="LSYU01000047">
    <property type="protein sequence ID" value="KXX64696.1"/>
    <property type="molecule type" value="Genomic_DNA"/>
</dbReference>
<feature type="domain" description="ABC-type uncharacterised transport system" evidence="2">
    <location>
        <begin position="156"/>
        <end position="384"/>
    </location>
</feature>
<comment type="caution">
    <text evidence="4">The sequence shown here is derived from an EMBL/GenBank/DDBJ whole genome shotgun (WGS) entry which is preliminary data.</text>
</comment>
<organism evidence="4 5">
    <name type="scientific">Marichromatium gracile</name>
    <name type="common">Chromatium gracile</name>
    <dbReference type="NCBI Taxonomy" id="1048"/>
    <lineage>
        <taxon>Bacteria</taxon>
        <taxon>Pseudomonadati</taxon>
        <taxon>Pseudomonadota</taxon>
        <taxon>Gammaproteobacteria</taxon>
        <taxon>Chromatiales</taxon>
        <taxon>Chromatiaceae</taxon>
        <taxon>Marichromatium</taxon>
    </lineage>
</organism>
<dbReference type="Proteomes" id="UP000075766">
    <property type="component" value="Unassembled WGS sequence"/>
</dbReference>
<dbReference type="InterPro" id="IPR055396">
    <property type="entry name" value="DUF7088"/>
</dbReference>
<keyword evidence="5" id="KW-1185">Reference proteome</keyword>
<feature type="domain" description="DUF7088" evidence="3">
    <location>
        <begin position="54"/>
        <end position="119"/>
    </location>
</feature>
<sequence>MSPLHRIQALLERLDRPLADGVFLALLLAVAIAAGWLSARHDRYWDWTSSGDNSLSVETLQLLAELDQPPRITVFADPDGLLGKSIRRFLARYQQALPGMRVEYVDPRRFPERARNAQVRVDGQLLVEYRGRRETLERLDEHGLSAAIARLLEDRRPWVAVIEGHGERDIDGEAATDLGRLGRELEAQGFLARPLDLALVSDVPVNTHLVVLGQPEIALFPGEVERLIDYLDRGGNLLWLLDPGPLNGLEPLAERLGLHPLPGVVLDPESLEQGADTPTLALGSASATPHPLTALLSQSVLLPGARVFAPETAEGWTLAQPLVSGPRSWNEVGRIEPGSYRDEVVGELAGPQALLLALTRASTEGDRHQRVAVVGDGDFMSNAWINREGNRALAFALIDWLSGARMHPLPPPAPEQPPLELDDERRLLLGLGSLGAIPGLLLAIWLLIQWRRGRAR</sequence>
<feature type="transmembrane region" description="Helical" evidence="1">
    <location>
        <begin position="21"/>
        <end position="39"/>
    </location>
</feature>
<dbReference type="Pfam" id="PF23357">
    <property type="entry name" value="DUF7088"/>
    <property type="match status" value="1"/>
</dbReference>
<evidence type="ECO:0000313" key="4">
    <source>
        <dbReference type="EMBL" id="KXX64696.1"/>
    </source>
</evidence>
<proteinExistence type="predicted"/>
<evidence type="ECO:0000256" key="1">
    <source>
        <dbReference type="SAM" id="Phobius"/>
    </source>
</evidence>
<dbReference type="InterPro" id="IPR019196">
    <property type="entry name" value="ABC_transp_unknown"/>
</dbReference>
<dbReference type="SUPFAM" id="SSF52317">
    <property type="entry name" value="Class I glutamine amidotransferase-like"/>
    <property type="match status" value="1"/>
</dbReference>
<evidence type="ECO:0000259" key="3">
    <source>
        <dbReference type="Pfam" id="PF23357"/>
    </source>
</evidence>
<protein>
    <submittedName>
        <fullName evidence="4">ABC transporter</fullName>
    </submittedName>
</protein>
<dbReference type="RefSeq" id="WP_062274859.1">
    <property type="nucleotide sequence ID" value="NZ_LSYU01000047.1"/>
</dbReference>
<dbReference type="InterPro" id="IPR029062">
    <property type="entry name" value="Class_I_gatase-like"/>
</dbReference>
<keyword evidence="1" id="KW-0812">Transmembrane</keyword>
<feature type="transmembrane region" description="Helical" evidence="1">
    <location>
        <begin position="427"/>
        <end position="448"/>
    </location>
</feature>
<gene>
    <name evidence="4" type="ORF">AY586_12540</name>
</gene>
<evidence type="ECO:0000259" key="2">
    <source>
        <dbReference type="Pfam" id="PF09822"/>
    </source>
</evidence>
<keyword evidence="1" id="KW-1133">Transmembrane helix</keyword>
<accession>A0ABR5VH99</accession>
<dbReference type="Pfam" id="PF09822">
    <property type="entry name" value="ABC_transp_aux"/>
    <property type="match status" value="1"/>
</dbReference>
<keyword evidence="1" id="KW-0472">Membrane</keyword>
<name>A0ABR5VH99_MARGR</name>